<dbReference type="GO" id="GO:0043565">
    <property type="term" value="F:sequence-specific DNA binding"/>
    <property type="evidence" value="ECO:0007669"/>
    <property type="project" value="UniProtKB-ARBA"/>
</dbReference>
<dbReference type="GO" id="GO:0006355">
    <property type="term" value="P:regulation of DNA-templated transcription"/>
    <property type="evidence" value="ECO:0007669"/>
    <property type="project" value="InterPro"/>
</dbReference>
<sequence length="92" mass="10751">MATPTSIKLDDDLKGRVQHLADTRRRSAHWLMREAIEQYVEREERRESFRRDTLKAWEDYQATGLHATAGEVEKWLASWGTDNEVPAPTCHK</sequence>
<protein>
    <submittedName>
        <fullName evidence="2">Putative bacterial antitoxin</fullName>
    </submittedName>
</protein>
<organism evidence="2">
    <name type="scientific">Enterobacter cloacae</name>
    <dbReference type="NCBI Taxonomy" id="550"/>
    <lineage>
        <taxon>Bacteria</taxon>
        <taxon>Pseudomonadati</taxon>
        <taxon>Pseudomonadota</taxon>
        <taxon>Gammaproteobacteria</taxon>
        <taxon>Enterobacterales</taxon>
        <taxon>Enterobacteriaceae</taxon>
        <taxon>Enterobacter</taxon>
        <taxon>Enterobacter cloacae complex</taxon>
    </lineage>
</organism>
<geneLocation type="plasmid" evidence="2">
    <name>pCY-VIM</name>
</geneLocation>
<accession>A0A076UB26</accession>
<dbReference type="InterPro" id="IPR002145">
    <property type="entry name" value="CopG"/>
</dbReference>
<evidence type="ECO:0000313" key="2">
    <source>
        <dbReference type="EMBL" id="AIK01997.1"/>
    </source>
</evidence>
<dbReference type="GeneID" id="23448045"/>
<dbReference type="InterPro" id="IPR013321">
    <property type="entry name" value="Arc_rbn_hlx_hlx"/>
</dbReference>
<keyword evidence="2" id="KW-0614">Plasmid</keyword>
<dbReference type="Gene3D" id="1.10.1220.10">
    <property type="entry name" value="Met repressor-like"/>
    <property type="match status" value="1"/>
</dbReference>
<dbReference type="AlphaFoldDB" id="A0A076UB26"/>
<evidence type="ECO:0000259" key="1">
    <source>
        <dbReference type="Pfam" id="PF01402"/>
    </source>
</evidence>
<dbReference type="CDD" id="cd22233">
    <property type="entry name" value="RHH_CopAso-like"/>
    <property type="match status" value="1"/>
</dbReference>
<dbReference type="RefSeq" id="WP_004743242.1">
    <property type="nucleotide sequence ID" value="NC_024987.1"/>
</dbReference>
<dbReference type="Pfam" id="PF01402">
    <property type="entry name" value="RHH_1"/>
    <property type="match status" value="1"/>
</dbReference>
<dbReference type="EMBL" id="KF998104">
    <property type="protein sequence ID" value="AIK01997.1"/>
    <property type="molecule type" value="Genomic_DNA"/>
</dbReference>
<proteinExistence type="predicted"/>
<dbReference type="SUPFAM" id="SSF47598">
    <property type="entry name" value="Ribbon-helix-helix"/>
    <property type="match status" value="1"/>
</dbReference>
<dbReference type="InterPro" id="IPR010985">
    <property type="entry name" value="Ribbon_hlx_hlx"/>
</dbReference>
<feature type="domain" description="Ribbon-helix-helix protein CopG" evidence="1">
    <location>
        <begin position="5"/>
        <end position="43"/>
    </location>
</feature>
<name>A0A076UB26_ENTCL</name>
<reference evidence="2" key="1">
    <citation type="journal article" date="2014" name="Antimicrob. Agents Chemother.">
        <title>Resistome Analysis of Enterobacter cloacae CY01, an Extensively Drug-Resistant Strain Producing VIM-1 Metallo-?-Lactamase from China.</title>
        <authorList>
            <person name="Yang L."/>
            <person name="Wu A.W."/>
            <person name="Su D.H."/>
            <person name="Lin Y.P."/>
            <person name="Chen D.Q."/>
            <person name="Qiu Y.R."/>
        </authorList>
    </citation>
    <scope>NUCLEOTIDE SEQUENCE</scope>
    <source>
        <strain evidence="2">CY01</strain>
        <plasmid evidence="2">pCY-VIM</plasmid>
    </source>
</reference>